<accession>A0AC60PJB0</accession>
<comment type="caution">
    <text evidence="1">The sequence shown here is derived from an EMBL/GenBank/DDBJ whole genome shotgun (WGS) entry which is preliminary data.</text>
</comment>
<dbReference type="Proteomes" id="UP000805193">
    <property type="component" value="Unassembled WGS sequence"/>
</dbReference>
<reference evidence="1 2" key="1">
    <citation type="journal article" date="2020" name="Cell">
        <title>Large-Scale Comparative Analyses of Tick Genomes Elucidate Their Genetic Diversity and Vector Capacities.</title>
        <authorList>
            <consortium name="Tick Genome and Microbiome Consortium (TIGMIC)"/>
            <person name="Jia N."/>
            <person name="Wang J."/>
            <person name="Shi W."/>
            <person name="Du L."/>
            <person name="Sun Y."/>
            <person name="Zhan W."/>
            <person name="Jiang J.F."/>
            <person name="Wang Q."/>
            <person name="Zhang B."/>
            <person name="Ji P."/>
            <person name="Bell-Sakyi L."/>
            <person name="Cui X.M."/>
            <person name="Yuan T.T."/>
            <person name="Jiang B.G."/>
            <person name="Yang W.F."/>
            <person name="Lam T.T."/>
            <person name="Chang Q.C."/>
            <person name="Ding S.J."/>
            <person name="Wang X.J."/>
            <person name="Zhu J.G."/>
            <person name="Ruan X.D."/>
            <person name="Zhao L."/>
            <person name="Wei J.T."/>
            <person name="Ye R.Z."/>
            <person name="Que T.C."/>
            <person name="Du C.H."/>
            <person name="Zhou Y.H."/>
            <person name="Cheng J.X."/>
            <person name="Dai P.F."/>
            <person name="Guo W.B."/>
            <person name="Han X.H."/>
            <person name="Huang E.J."/>
            <person name="Li L.F."/>
            <person name="Wei W."/>
            <person name="Gao Y.C."/>
            <person name="Liu J.Z."/>
            <person name="Shao H.Z."/>
            <person name="Wang X."/>
            <person name="Wang C.C."/>
            <person name="Yang T.C."/>
            <person name="Huo Q.B."/>
            <person name="Li W."/>
            <person name="Chen H.Y."/>
            <person name="Chen S.E."/>
            <person name="Zhou L.G."/>
            <person name="Ni X.B."/>
            <person name="Tian J.H."/>
            <person name="Sheng Y."/>
            <person name="Liu T."/>
            <person name="Pan Y.S."/>
            <person name="Xia L.Y."/>
            <person name="Li J."/>
            <person name="Zhao F."/>
            <person name="Cao W.C."/>
        </authorList>
    </citation>
    <scope>NUCLEOTIDE SEQUENCE [LARGE SCALE GENOMIC DNA]</scope>
    <source>
        <strain evidence="1">Iper-2018</strain>
    </source>
</reference>
<keyword evidence="2" id="KW-1185">Reference proteome</keyword>
<dbReference type="EMBL" id="JABSTQ010010446">
    <property type="protein sequence ID" value="KAG0420977.1"/>
    <property type="molecule type" value="Genomic_DNA"/>
</dbReference>
<protein>
    <submittedName>
        <fullName evidence="1">Uncharacterized protein</fullName>
    </submittedName>
</protein>
<evidence type="ECO:0000313" key="1">
    <source>
        <dbReference type="EMBL" id="KAG0420977.1"/>
    </source>
</evidence>
<organism evidence="1 2">
    <name type="scientific">Ixodes persulcatus</name>
    <name type="common">Taiga tick</name>
    <dbReference type="NCBI Taxonomy" id="34615"/>
    <lineage>
        <taxon>Eukaryota</taxon>
        <taxon>Metazoa</taxon>
        <taxon>Ecdysozoa</taxon>
        <taxon>Arthropoda</taxon>
        <taxon>Chelicerata</taxon>
        <taxon>Arachnida</taxon>
        <taxon>Acari</taxon>
        <taxon>Parasitiformes</taxon>
        <taxon>Ixodida</taxon>
        <taxon>Ixodoidea</taxon>
        <taxon>Ixodidae</taxon>
        <taxon>Ixodinae</taxon>
        <taxon>Ixodes</taxon>
    </lineage>
</organism>
<name>A0AC60PJB0_IXOPE</name>
<evidence type="ECO:0000313" key="2">
    <source>
        <dbReference type="Proteomes" id="UP000805193"/>
    </source>
</evidence>
<sequence length="184" mass="19669">MSSKPKTLEQGSSVKSTDLKTPTEDPKSVAKPPKPEPVDENSGQGAASALLPLRFRQFPASFWQEPEPKPPAAPPIAPPLGAPPYPVQQRGGPEHCGPPGFDSCLQLCPLCASSTTRCLYGGPETSVACYDSSIGTALVPLRSPPVPGASLVRVSEMYYYQYGLGLATRVGRSRRSARYHPVFF</sequence>
<gene>
    <name evidence="1" type="ORF">HPB47_003119</name>
</gene>
<proteinExistence type="predicted"/>